<dbReference type="Proteomes" id="UP000198775">
    <property type="component" value="Unassembled WGS sequence"/>
</dbReference>
<evidence type="ECO:0000313" key="5">
    <source>
        <dbReference type="Proteomes" id="UP000198775"/>
    </source>
</evidence>
<accession>A0A1H8LBX5</accession>
<keyword evidence="5" id="KW-1185">Reference proteome</keyword>
<keyword evidence="3" id="KW-0472">Membrane</keyword>
<feature type="region of interest" description="Disordered" evidence="2">
    <location>
        <begin position="340"/>
        <end position="385"/>
    </location>
</feature>
<dbReference type="AlphaFoldDB" id="A0A1H8LBX5"/>
<evidence type="ECO:0000313" key="4">
    <source>
        <dbReference type="EMBL" id="SEO02631.1"/>
    </source>
</evidence>
<dbReference type="Gene3D" id="2.60.40.1120">
    <property type="entry name" value="Carboxypeptidase-like, regulatory domain"/>
    <property type="match status" value="2"/>
</dbReference>
<sequence length="406" mass="42396">MNRTTTLLLAVVVVVAAVPAVTTAERTQSDLVTLTVTVENEADMAVGGATLTASWDGGNRTATTASNGQALIDVPRGADVDISVQSDEYVRNTPYEVDNVGQESVTVTVAEKGTAEVQVRDRSGVPVNNAIVQLFHDGETVVNARTNSNGVHQSGTIEQGEYTLRAFKSGYKSNGTTIDVDGDVSITTRIQTGSVIATFEVRDDHFDPAEPVEGASISIPAIPTSTTTLADGEATASVPVNSDLKVSITKEGYETVNETLEVDERDTSLDATIRKTEALNMAISDAQILANGSIRVTLTNEYGTPQEGVPVTLDGEEVGETDESGELEIRIADPGEHTISAESEGLSDSSTVEAVRPGGPTTEDTATEVETTDDESTTSSGIGPGFTPVAAVVAALLAALVLRRRA</sequence>
<dbReference type="SUPFAM" id="SSF49478">
    <property type="entry name" value="Cna protein B-type domain"/>
    <property type="match status" value="1"/>
</dbReference>
<evidence type="ECO:0000256" key="3">
    <source>
        <dbReference type="SAM" id="Phobius"/>
    </source>
</evidence>
<keyword evidence="3" id="KW-0812">Transmembrane</keyword>
<feature type="transmembrane region" description="Helical" evidence="3">
    <location>
        <begin position="382"/>
        <end position="402"/>
    </location>
</feature>
<keyword evidence="1" id="KW-0732">Signal</keyword>
<dbReference type="OrthoDB" id="205784at2157"/>
<dbReference type="Pfam" id="PF13620">
    <property type="entry name" value="CarboxypepD_reg"/>
    <property type="match status" value="1"/>
</dbReference>
<evidence type="ECO:0000256" key="1">
    <source>
        <dbReference type="ARBA" id="ARBA00022729"/>
    </source>
</evidence>
<feature type="compositionally biased region" description="Acidic residues" evidence="2">
    <location>
        <begin position="365"/>
        <end position="376"/>
    </location>
</feature>
<dbReference type="EMBL" id="FOCX01000007">
    <property type="protein sequence ID" value="SEO02631.1"/>
    <property type="molecule type" value="Genomic_DNA"/>
</dbReference>
<organism evidence="4 5">
    <name type="scientific">Halorientalis persicus</name>
    <dbReference type="NCBI Taxonomy" id="1367881"/>
    <lineage>
        <taxon>Archaea</taxon>
        <taxon>Methanobacteriati</taxon>
        <taxon>Methanobacteriota</taxon>
        <taxon>Stenosarchaea group</taxon>
        <taxon>Halobacteria</taxon>
        <taxon>Halobacteriales</taxon>
        <taxon>Haloarculaceae</taxon>
        <taxon>Halorientalis</taxon>
    </lineage>
</organism>
<reference evidence="5" key="1">
    <citation type="submission" date="2016-10" db="EMBL/GenBank/DDBJ databases">
        <authorList>
            <person name="Varghese N."/>
            <person name="Submissions S."/>
        </authorList>
    </citation>
    <scope>NUCLEOTIDE SEQUENCE [LARGE SCALE GENOMIC DNA]</scope>
    <source>
        <strain evidence="5">IBRC-M 10043</strain>
    </source>
</reference>
<dbReference type="InterPro" id="IPR026371">
    <property type="entry name" value="PGF_CTERM"/>
</dbReference>
<gene>
    <name evidence="4" type="ORF">SAMN05216388_100785</name>
</gene>
<protein>
    <submittedName>
        <fullName evidence="4">PGF-CTERM protein</fullName>
    </submittedName>
</protein>
<dbReference type="GO" id="GO:0005886">
    <property type="term" value="C:plasma membrane"/>
    <property type="evidence" value="ECO:0007669"/>
    <property type="project" value="UniProtKB-SubCell"/>
</dbReference>
<dbReference type="NCBIfam" id="TIGR04126">
    <property type="entry name" value="PGF_CTERM"/>
    <property type="match status" value="1"/>
</dbReference>
<name>A0A1H8LBX5_9EURY</name>
<dbReference type="GO" id="GO:0030115">
    <property type="term" value="C:S-layer"/>
    <property type="evidence" value="ECO:0007669"/>
    <property type="project" value="UniProtKB-SubCell"/>
</dbReference>
<keyword evidence="3" id="KW-1133">Transmembrane helix</keyword>
<evidence type="ECO:0000256" key="2">
    <source>
        <dbReference type="SAM" id="MobiDB-lite"/>
    </source>
</evidence>
<proteinExistence type="predicted"/>
<dbReference type="RefSeq" id="WP_092659447.1">
    <property type="nucleotide sequence ID" value="NZ_FOCX01000007.1"/>
</dbReference>